<evidence type="ECO:0000256" key="1">
    <source>
        <dbReference type="SAM" id="SignalP"/>
    </source>
</evidence>
<evidence type="ECO:0000259" key="2">
    <source>
        <dbReference type="Pfam" id="PF06586"/>
    </source>
</evidence>
<dbReference type="InterPro" id="IPR014126">
    <property type="entry name" value="TraK_Ftype"/>
</dbReference>
<reference evidence="4" key="1">
    <citation type="submission" date="2021-03" db="EMBL/GenBank/DDBJ databases">
        <title>Legionella lytica PCM 2298.</title>
        <authorList>
            <person name="Koper P."/>
        </authorList>
    </citation>
    <scope>NUCLEOTIDE SEQUENCE</scope>
    <source>
        <strain evidence="4">PCM 2298</strain>
        <plasmid evidence="4">pLlyPCM2298_2</plasmid>
    </source>
</reference>
<keyword evidence="4" id="KW-0614">Plasmid</keyword>
<evidence type="ECO:0000259" key="3">
    <source>
        <dbReference type="Pfam" id="PF23536"/>
    </source>
</evidence>
<dbReference type="NCBIfam" id="TIGR02756">
    <property type="entry name" value="TraK_Ftype"/>
    <property type="match status" value="1"/>
</dbReference>
<keyword evidence="1" id="KW-0732">Signal</keyword>
<protein>
    <submittedName>
        <fullName evidence="4">Type-F conjugative transfer system secretin TraK</fullName>
    </submittedName>
</protein>
<dbReference type="InterPro" id="IPR010563">
    <property type="entry name" value="TraK_N"/>
</dbReference>
<geneLocation type="plasmid" evidence="4 5">
    <name>pLlyPCM2298_2</name>
</geneLocation>
<organism evidence="4 5">
    <name type="scientific">Legionella lytica</name>
    <dbReference type="NCBI Taxonomy" id="96232"/>
    <lineage>
        <taxon>Bacteria</taxon>
        <taxon>Pseudomonadati</taxon>
        <taxon>Pseudomonadota</taxon>
        <taxon>Gammaproteobacteria</taxon>
        <taxon>Legionellales</taxon>
        <taxon>Legionellaceae</taxon>
        <taxon>Legionella</taxon>
    </lineage>
</organism>
<dbReference type="EMBL" id="CP071529">
    <property type="protein sequence ID" value="USQ15572.1"/>
    <property type="molecule type" value="Genomic_DNA"/>
</dbReference>
<proteinExistence type="predicted"/>
<dbReference type="Pfam" id="PF06586">
    <property type="entry name" value="TraK_N"/>
    <property type="match status" value="1"/>
</dbReference>
<evidence type="ECO:0000313" key="5">
    <source>
        <dbReference type="Proteomes" id="UP001057474"/>
    </source>
</evidence>
<feature type="domain" description="TraK N-terminal" evidence="2">
    <location>
        <begin position="24"/>
        <end position="110"/>
    </location>
</feature>
<dbReference type="Pfam" id="PF23536">
    <property type="entry name" value="TraK_C"/>
    <property type="match status" value="1"/>
</dbReference>
<feature type="domain" description="TraK C-terminal" evidence="3">
    <location>
        <begin position="132"/>
        <end position="231"/>
    </location>
</feature>
<gene>
    <name evidence="4" type="primary">traK</name>
    <name evidence="4" type="ORF">J2N86_15605</name>
</gene>
<feature type="chain" id="PRO_5047076000" evidence="1">
    <location>
        <begin position="19"/>
        <end position="236"/>
    </location>
</feature>
<dbReference type="Proteomes" id="UP001057474">
    <property type="component" value="Plasmid pLlyPCM2298_2"/>
</dbReference>
<evidence type="ECO:0000313" key="4">
    <source>
        <dbReference type="EMBL" id="USQ15572.1"/>
    </source>
</evidence>
<accession>A0ABY4YDS3</accession>
<sequence length="236" mass="26199">MVKKLKIALILFSMNSFAQTAVPVANNGEISLSLSANNYNRILIKDDEIWDFAFPPGALGIQQDKGDHSVYVLPVRAPVTLFITTKLGRHYSLTVNTEDSLGKTIELIPKEPVPVLAKESPVKKPEKVLEEEVPQAITSLLSHMEQHKPFTDVAVKRHFGRVERWNRGLTLQINETWEGKELLGEAITLRNGGKHPLQLAQDWFVKDGTLAVKFSKSTIAPGETATLYRIQGVGHG</sequence>
<name>A0ABY4YDS3_9GAMM</name>
<dbReference type="RefSeq" id="WP_252582811.1">
    <property type="nucleotide sequence ID" value="NZ_CP071529.1"/>
</dbReference>
<dbReference type="InterPro" id="IPR055397">
    <property type="entry name" value="TraK_C"/>
</dbReference>
<keyword evidence="5" id="KW-1185">Reference proteome</keyword>
<feature type="signal peptide" evidence="1">
    <location>
        <begin position="1"/>
        <end position="18"/>
    </location>
</feature>